<accession>A0A5C1NGE0</accession>
<gene>
    <name evidence="2" type="ORF">E4T21_03880</name>
</gene>
<feature type="signal peptide" evidence="1">
    <location>
        <begin position="1"/>
        <end position="26"/>
    </location>
</feature>
<dbReference type="OrthoDB" id="9775969at2"/>
<protein>
    <submittedName>
        <fullName evidence="2">DUF3047 domain-containing protein</fullName>
    </submittedName>
</protein>
<reference evidence="2" key="1">
    <citation type="submission" date="2021-02" db="EMBL/GenBank/DDBJ databases">
        <title>Strain Y2R2, a novel species of the genus Halomonas.</title>
        <authorList>
            <person name="Huang H."/>
        </authorList>
    </citation>
    <scope>NUCLEOTIDE SEQUENCE</scope>
    <source>
        <strain evidence="2">Y2R2</strain>
    </source>
</reference>
<organism evidence="2 3">
    <name type="scientific">Halomonas binhaiensis</name>
    <dbReference type="NCBI Taxonomy" id="2562282"/>
    <lineage>
        <taxon>Bacteria</taxon>
        <taxon>Pseudomonadati</taxon>
        <taxon>Pseudomonadota</taxon>
        <taxon>Gammaproteobacteria</taxon>
        <taxon>Oceanospirillales</taxon>
        <taxon>Halomonadaceae</taxon>
        <taxon>Halomonas</taxon>
    </lineage>
</organism>
<sequence>MSSLPTLFPRALLLSLVLSGSGAAIAADMHFSPRAMMDWPEKSFAGATDYRLTQRDGMTVLMARANHQASAKYLERKIDLRETPYLRWCWQVSNVHSGVNERSRSGDDYAARVYVARKTGVLPWQVESVNYVWSSNQPIDTSWPNAFTDKAVLLALQSGNERAGQWVGEVRDIAADYQRLFGSSPARINGIALMSDGDNANVDATAWFSKMELSSDANPPQCP</sequence>
<evidence type="ECO:0000313" key="3">
    <source>
        <dbReference type="Proteomes" id="UP000324285"/>
    </source>
</evidence>
<dbReference type="Proteomes" id="UP000324285">
    <property type="component" value="Chromosome"/>
</dbReference>
<dbReference type="EMBL" id="CP038437">
    <property type="protein sequence ID" value="QEM80789.1"/>
    <property type="molecule type" value="Genomic_DNA"/>
</dbReference>
<keyword evidence="1" id="KW-0732">Signal</keyword>
<feature type="chain" id="PRO_5022663100" evidence="1">
    <location>
        <begin position="27"/>
        <end position="223"/>
    </location>
</feature>
<evidence type="ECO:0000256" key="1">
    <source>
        <dbReference type="SAM" id="SignalP"/>
    </source>
</evidence>
<keyword evidence="3" id="KW-1185">Reference proteome</keyword>
<dbReference type="InterPro" id="IPR021409">
    <property type="entry name" value="DUF3047"/>
</dbReference>
<dbReference type="Pfam" id="PF11249">
    <property type="entry name" value="DUF3047"/>
    <property type="match status" value="1"/>
</dbReference>
<proteinExistence type="predicted"/>
<evidence type="ECO:0000313" key="2">
    <source>
        <dbReference type="EMBL" id="QEM80789.1"/>
    </source>
</evidence>
<dbReference type="KEGG" id="hbh:E4T21_03880"/>
<name>A0A5C1NGE0_9GAMM</name>
<dbReference type="AlphaFoldDB" id="A0A5C1NGE0"/>
<dbReference type="RefSeq" id="WP_149283705.1">
    <property type="nucleotide sequence ID" value="NZ_CP038437.2"/>
</dbReference>